<evidence type="ECO:0000256" key="5">
    <source>
        <dbReference type="RuleBase" id="RU363107"/>
    </source>
</evidence>
<name>A0A6A4IND3_9AGAR</name>
<evidence type="ECO:0000256" key="3">
    <source>
        <dbReference type="ARBA" id="ARBA00022989"/>
    </source>
</evidence>
<sequence>MEHVMRVSETLKSFRETRLAALRPPSEFFDYQRISRPADFNQVTQRITYNTRYYSGNYVLIIALLAVYALITNPLLIIALGFLVGGFTAINRFAPEPVQMGEHTITQKHLYAALFVIGLPLLYIASPVSTFFWLVGASGVVILGHAAIVEPGIESEYAAVEDTV</sequence>
<dbReference type="AlphaFoldDB" id="A0A6A4IND3"/>
<evidence type="ECO:0000256" key="1">
    <source>
        <dbReference type="ARBA" id="ARBA00004141"/>
    </source>
</evidence>
<accession>A0A6A4IND3</accession>
<evidence type="ECO:0000256" key="4">
    <source>
        <dbReference type="ARBA" id="ARBA00023136"/>
    </source>
</evidence>
<dbReference type="OrthoDB" id="63113at2759"/>
<proteinExistence type="inferred from homology"/>
<dbReference type="PANTHER" id="PTHR19317:SF0">
    <property type="entry name" value="PRENYLATED RAB ACCEPTOR PROTEIN 1"/>
    <property type="match status" value="1"/>
</dbReference>
<keyword evidence="3 5" id="KW-1133">Transmembrane helix</keyword>
<evidence type="ECO:0000313" key="7">
    <source>
        <dbReference type="Proteomes" id="UP000799118"/>
    </source>
</evidence>
<comment type="subcellular location">
    <subcellularLocation>
        <location evidence="1 5">Membrane</location>
        <topology evidence="1 5">Multi-pass membrane protein</topology>
    </subcellularLocation>
</comment>
<reference evidence="6" key="1">
    <citation type="journal article" date="2019" name="Environ. Microbiol.">
        <title>Fungal ecological strategies reflected in gene transcription - a case study of two litter decomposers.</title>
        <authorList>
            <person name="Barbi F."/>
            <person name="Kohler A."/>
            <person name="Barry K."/>
            <person name="Baskaran P."/>
            <person name="Daum C."/>
            <person name="Fauchery L."/>
            <person name="Ihrmark K."/>
            <person name="Kuo A."/>
            <person name="LaButti K."/>
            <person name="Lipzen A."/>
            <person name="Morin E."/>
            <person name="Grigoriev I.V."/>
            <person name="Henrissat B."/>
            <person name="Lindahl B."/>
            <person name="Martin F."/>
        </authorList>
    </citation>
    <scope>NUCLEOTIDE SEQUENCE</scope>
    <source>
        <strain evidence="6">JB14</strain>
    </source>
</reference>
<dbReference type="GO" id="GO:0005794">
    <property type="term" value="C:Golgi apparatus"/>
    <property type="evidence" value="ECO:0007669"/>
    <property type="project" value="TreeGrafter"/>
</dbReference>
<gene>
    <name evidence="6" type="ORF">BT96DRAFT_845882</name>
</gene>
<evidence type="ECO:0000313" key="6">
    <source>
        <dbReference type="EMBL" id="KAE9411270.1"/>
    </source>
</evidence>
<keyword evidence="2 5" id="KW-0812">Transmembrane</keyword>
<feature type="transmembrane region" description="Helical" evidence="5">
    <location>
        <begin position="58"/>
        <end position="88"/>
    </location>
</feature>
<dbReference type="PANTHER" id="PTHR19317">
    <property type="entry name" value="PRENYLATED RAB ACCEPTOR 1-RELATED"/>
    <property type="match status" value="1"/>
</dbReference>
<comment type="similarity">
    <text evidence="5">Belongs to the PRA1 family.</text>
</comment>
<dbReference type="GO" id="GO:0016020">
    <property type="term" value="C:membrane"/>
    <property type="evidence" value="ECO:0007669"/>
    <property type="project" value="UniProtKB-SubCell"/>
</dbReference>
<evidence type="ECO:0000256" key="2">
    <source>
        <dbReference type="ARBA" id="ARBA00022692"/>
    </source>
</evidence>
<organism evidence="6 7">
    <name type="scientific">Gymnopus androsaceus JB14</name>
    <dbReference type="NCBI Taxonomy" id="1447944"/>
    <lineage>
        <taxon>Eukaryota</taxon>
        <taxon>Fungi</taxon>
        <taxon>Dikarya</taxon>
        <taxon>Basidiomycota</taxon>
        <taxon>Agaricomycotina</taxon>
        <taxon>Agaricomycetes</taxon>
        <taxon>Agaricomycetidae</taxon>
        <taxon>Agaricales</taxon>
        <taxon>Marasmiineae</taxon>
        <taxon>Omphalotaceae</taxon>
        <taxon>Gymnopus</taxon>
    </lineage>
</organism>
<dbReference type="InterPro" id="IPR004895">
    <property type="entry name" value="Prenylated_rab_accept_PRA1"/>
</dbReference>
<keyword evidence="7" id="KW-1185">Reference proteome</keyword>
<dbReference type="EMBL" id="ML769383">
    <property type="protein sequence ID" value="KAE9411270.1"/>
    <property type="molecule type" value="Genomic_DNA"/>
</dbReference>
<protein>
    <recommendedName>
        <fullName evidence="5">PRA1 family protein</fullName>
    </recommendedName>
</protein>
<dbReference type="Pfam" id="PF03208">
    <property type="entry name" value="PRA1"/>
    <property type="match status" value="1"/>
</dbReference>
<dbReference type="Proteomes" id="UP000799118">
    <property type="component" value="Unassembled WGS sequence"/>
</dbReference>
<feature type="transmembrane region" description="Helical" evidence="5">
    <location>
        <begin position="109"/>
        <end position="125"/>
    </location>
</feature>
<keyword evidence="4 5" id="KW-0472">Membrane</keyword>